<dbReference type="STRING" id="92487.SAMN02745130_01206"/>
<dbReference type="InterPro" id="IPR011990">
    <property type="entry name" value="TPR-like_helical_dom_sf"/>
</dbReference>
<sequence length="445" mass="50170">MTLGINKLNFSNLLILFMFNLLNTPVSFAANRPEFQSLQQAIDRAQYVSAWQQAKALNDQYEGDAYFDYLYGLAALENQQLDYALLALKRAVTHDPKLVRARLELARTYLLLNNPSAAISEFKDALEFPLPAPVRSNVQAQIQQLATKPIASSGAWQGSVSFALGQDNNVNLGLNNTSINLPIFGEVILDQASVRQDSIFSELSAQLGYNRVSSPQQAWFVNGNVSNKHYPHASAYHSQELGLQAGKLWIDGAKRYQLGLNLQALQLNNQAYYYSQALDASLNYQLATDKNWLSGLSWTQTNYQQTSHQSQNNQTIQLSQQYQIRQGRLGQQWGVAISHEIPAQTQFNHLSRDVLSLGYGLNHTWNDQHSSSIGINLQRRINQAEDLSYKIKRKDTRLTLQATHQMQLTNKTTLFTHAGYIDNLSNLELYDSKKAFVKLGLAHQF</sequence>
<reference evidence="2" key="1">
    <citation type="submission" date="2017-02" db="EMBL/GenBank/DDBJ databases">
        <authorList>
            <person name="Varghese N."/>
            <person name="Submissions S."/>
        </authorList>
    </citation>
    <scope>NUCLEOTIDE SEQUENCE [LARGE SCALE GENOMIC DNA]</scope>
    <source>
        <strain evidence="2">ATCC 49788</strain>
    </source>
</reference>
<protein>
    <submittedName>
        <fullName evidence="1">Uncharacterized protein</fullName>
    </submittedName>
</protein>
<proteinExistence type="predicted"/>
<organism evidence="1 2">
    <name type="scientific">Thiothrix eikelboomii</name>
    <dbReference type="NCBI Taxonomy" id="92487"/>
    <lineage>
        <taxon>Bacteria</taxon>
        <taxon>Pseudomonadati</taxon>
        <taxon>Pseudomonadota</taxon>
        <taxon>Gammaproteobacteria</taxon>
        <taxon>Thiotrichales</taxon>
        <taxon>Thiotrichaceae</taxon>
        <taxon>Thiothrix</taxon>
    </lineage>
</organism>
<evidence type="ECO:0000313" key="1">
    <source>
        <dbReference type="EMBL" id="SKA73333.1"/>
    </source>
</evidence>
<keyword evidence="2" id="KW-1185">Reference proteome</keyword>
<name>A0A1T4W7S8_9GAMM</name>
<dbReference type="Gene3D" id="1.25.40.10">
    <property type="entry name" value="Tetratricopeptide repeat domain"/>
    <property type="match status" value="1"/>
</dbReference>
<gene>
    <name evidence="1" type="ORF">SAMN02745130_01206</name>
</gene>
<dbReference type="AlphaFoldDB" id="A0A1T4W7S8"/>
<accession>A0A1T4W7S8</accession>
<dbReference type="Pfam" id="PF14559">
    <property type="entry name" value="TPR_19"/>
    <property type="match status" value="1"/>
</dbReference>
<dbReference type="SUPFAM" id="SSF48452">
    <property type="entry name" value="TPR-like"/>
    <property type="match status" value="1"/>
</dbReference>
<dbReference type="Proteomes" id="UP000190460">
    <property type="component" value="Unassembled WGS sequence"/>
</dbReference>
<evidence type="ECO:0000313" key="2">
    <source>
        <dbReference type="Proteomes" id="UP000190460"/>
    </source>
</evidence>
<dbReference type="EMBL" id="FUYB01000004">
    <property type="protein sequence ID" value="SKA73333.1"/>
    <property type="molecule type" value="Genomic_DNA"/>
</dbReference>